<accession>A0A6G0TLU5</accession>
<dbReference type="EMBL" id="VYZN01000027">
    <property type="protein sequence ID" value="KAE9534947.1"/>
    <property type="molecule type" value="Genomic_DNA"/>
</dbReference>
<proteinExistence type="predicted"/>
<evidence type="ECO:0000313" key="2">
    <source>
        <dbReference type="EMBL" id="KAE9534947.1"/>
    </source>
</evidence>
<keyword evidence="3" id="KW-1185">Reference proteome</keyword>
<protein>
    <submittedName>
        <fullName evidence="2">Uncharacterized protein</fullName>
    </submittedName>
</protein>
<dbReference type="OrthoDB" id="6152532at2759"/>
<dbReference type="AlphaFoldDB" id="A0A6G0TLU5"/>
<name>A0A6G0TLU5_APHGL</name>
<organism evidence="2 3">
    <name type="scientific">Aphis glycines</name>
    <name type="common">Soybean aphid</name>
    <dbReference type="NCBI Taxonomy" id="307491"/>
    <lineage>
        <taxon>Eukaryota</taxon>
        <taxon>Metazoa</taxon>
        <taxon>Ecdysozoa</taxon>
        <taxon>Arthropoda</taxon>
        <taxon>Hexapoda</taxon>
        <taxon>Insecta</taxon>
        <taxon>Pterygota</taxon>
        <taxon>Neoptera</taxon>
        <taxon>Paraneoptera</taxon>
        <taxon>Hemiptera</taxon>
        <taxon>Sternorrhyncha</taxon>
        <taxon>Aphidomorpha</taxon>
        <taxon>Aphidoidea</taxon>
        <taxon>Aphididae</taxon>
        <taxon>Aphidini</taxon>
        <taxon>Aphis</taxon>
        <taxon>Aphis</taxon>
    </lineage>
</organism>
<feature type="region of interest" description="Disordered" evidence="1">
    <location>
        <begin position="162"/>
        <end position="195"/>
    </location>
</feature>
<evidence type="ECO:0000256" key="1">
    <source>
        <dbReference type="SAM" id="MobiDB-lite"/>
    </source>
</evidence>
<reference evidence="2 3" key="1">
    <citation type="submission" date="2019-08" db="EMBL/GenBank/DDBJ databases">
        <title>The genome of the soybean aphid Biotype 1, its phylome, world population structure and adaptation to the North American continent.</title>
        <authorList>
            <person name="Giordano R."/>
            <person name="Donthu R.K."/>
            <person name="Hernandez A.G."/>
            <person name="Wright C.L."/>
            <person name="Zimin A.V."/>
        </authorList>
    </citation>
    <scope>NUCLEOTIDE SEQUENCE [LARGE SCALE GENOMIC DNA]</scope>
    <source>
        <tissue evidence="2">Whole aphids</tissue>
    </source>
</reference>
<comment type="caution">
    <text evidence="2">The sequence shown here is derived from an EMBL/GenBank/DDBJ whole genome shotgun (WGS) entry which is preliminary data.</text>
</comment>
<sequence>MYGRKRHNSNAEKFGELTPVCCDIWAGWPLSYGQRGVLTHLVAPIGCCSGGAPPSDAYLSLDVASAGLTVNWVGSGARLRSRLSTDTAAMLAGDLQQLSATLKHLVAVVDRSVHRVPLDRIPYPCYGCQDRMCQSPTRRSRQTYATDNDDHTKAVVQQQHNNGGSVYDDADNSIPHIDSDPEDSSTQDKPYLPVDNNGEFETKAFTLFFIF</sequence>
<gene>
    <name evidence="2" type="ORF">AGLY_008239</name>
</gene>
<dbReference type="Proteomes" id="UP000475862">
    <property type="component" value="Unassembled WGS sequence"/>
</dbReference>
<evidence type="ECO:0000313" key="3">
    <source>
        <dbReference type="Proteomes" id="UP000475862"/>
    </source>
</evidence>